<feature type="region of interest" description="Disordered" evidence="1">
    <location>
        <begin position="1"/>
        <end position="25"/>
    </location>
</feature>
<evidence type="ECO:0000256" key="1">
    <source>
        <dbReference type="SAM" id="MobiDB-lite"/>
    </source>
</evidence>
<evidence type="ECO:0000313" key="4">
    <source>
        <dbReference type="Proteomes" id="UP000324222"/>
    </source>
</evidence>
<evidence type="ECO:0000313" key="3">
    <source>
        <dbReference type="EMBL" id="MPC47691.1"/>
    </source>
</evidence>
<keyword evidence="4" id="KW-1185">Reference proteome</keyword>
<reference evidence="3 4" key="1">
    <citation type="submission" date="2019-05" db="EMBL/GenBank/DDBJ databases">
        <title>Another draft genome of Portunus trituberculatus and its Hox gene families provides insights of decapod evolution.</title>
        <authorList>
            <person name="Jeong J.-H."/>
            <person name="Song I."/>
            <person name="Kim S."/>
            <person name="Choi T."/>
            <person name="Kim D."/>
            <person name="Ryu S."/>
            <person name="Kim W."/>
        </authorList>
    </citation>
    <scope>NUCLEOTIDE SEQUENCE [LARGE SCALE GENOMIC DNA]</scope>
    <source>
        <tissue evidence="3">Muscle</tissue>
    </source>
</reference>
<organism evidence="3 4">
    <name type="scientific">Portunus trituberculatus</name>
    <name type="common">Swimming crab</name>
    <name type="synonym">Neptunus trituberculatus</name>
    <dbReference type="NCBI Taxonomy" id="210409"/>
    <lineage>
        <taxon>Eukaryota</taxon>
        <taxon>Metazoa</taxon>
        <taxon>Ecdysozoa</taxon>
        <taxon>Arthropoda</taxon>
        <taxon>Crustacea</taxon>
        <taxon>Multicrustacea</taxon>
        <taxon>Malacostraca</taxon>
        <taxon>Eumalacostraca</taxon>
        <taxon>Eucarida</taxon>
        <taxon>Decapoda</taxon>
        <taxon>Pleocyemata</taxon>
        <taxon>Brachyura</taxon>
        <taxon>Eubrachyura</taxon>
        <taxon>Portunoidea</taxon>
        <taxon>Portunidae</taxon>
        <taxon>Portuninae</taxon>
        <taxon>Portunus</taxon>
    </lineage>
</organism>
<dbReference type="EMBL" id="VSRR010007875">
    <property type="protein sequence ID" value="MPC47691.1"/>
    <property type="molecule type" value="Genomic_DNA"/>
</dbReference>
<keyword evidence="2" id="KW-0812">Transmembrane</keyword>
<comment type="caution">
    <text evidence="3">The sequence shown here is derived from an EMBL/GenBank/DDBJ whole genome shotgun (WGS) entry which is preliminary data.</text>
</comment>
<evidence type="ECO:0000256" key="2">
    <source>
        <dbReference type="SAM" id="Phobius"/>
    </source>
</evidence>
<sequence>MKEGYVSARETGETREKRSSGVPIGVLPPTFSPSALGGFCSSILSVSRGTRPSLFGRLSVCLFLSALSVAAALVGLCCVTLPRALFVFLA</sequence>
<keyword evidence="2" id="KW-1133">Transmembrane helix</keyword>
<feature type="transmembrane region" description="Helical" evidence="2">
    <location>
        <begin position="58"/>
        <end position="82"/>
    </location>
</feature>
<gene>
    <name evidence="3" type="ORF">E2C01_041445</name>
</gene>
<protein>
    <recommendedName>
        <fullName evidence="5">Transmembrane protein</fullName>
    </recommendedName>
</protein>
<feature type="compositionally biased region" description="Basic and acidic residues" evidence="1">
    <location>
        <begin position="10"/>
        <end position="19"/>
    </location>
</feature>
<proteinExistence type="predicted"/>
<keyword evidence="2" id="KW-0472">Membrane</keyword>
<name>A0A5B7FK22_PORTR</name>
<dbReference type="AlphaFoldDB" id="A0A5B7FK22"/>
<evidence type="ECO:0008006" key="5">
    <source>
        <dbReference type="Google" id="ProtNLM"/>
    </source>
</evidence>
<dbReference type="Proteomes" id="UP000324222">
    <property type="component" value="Unassembled WGS sequence"/>
</dbReference>
<accession>A0A5B7FK22</accession>